<keyword evidence="5 8" id="KW-0256">Endoplasmic reticulum</keyword>
<feature type="domain" description="OST48 middle" evidence="10">
    <location>
        <begin position="329"/>
        <end position="459"/>
    </location>
</feature>
<keyword evidence="6 8" id="KW-1133">Transmembrane helix</keyword>
<evidence type="ECO:0000259" key="9">
    <source>
        <dbReference type="Pfam" id="PF03345"/>
    </source>
</evidence>
<dbReference type="Pfam" id="PF23358">
    <property type="entry name" value="OST48_MD"/>
    <property type="match status" value="1"/>
</dbReference>
<comment type="function">
    <text evidence="8">Subunit of the oligosaccharyl transferase (OST) complex that catalyzes the initial transfer of a defined glycan (Glc(3)Man(9)GlcNAc(2) in eukaryotes) from the lipid carrier dolichol-pyrophosphate to an asparagine residue within an Asn-X-Ser/Thr consensus motif in nascent polypeptide chains, the first step in protein N-glycosylation. N-glycosylation occurs cotranslationally and the complex associates with the Sec61 complex at the channel-forming translocon complex that mediates protein translocation across the endoplasmic reticulum (ER).</text>
</comment>
<evidence type="ECO:0000256" key="6">
    <source>
        <dbReference type="ARBA" id="ARBA00022989"/>
    </source>
</evidence>
<evidence type="ECO:0000256" key="7">
    <source>
        <dbReference type="ARBA" id="ARBA00023136"/>
    </source>
</evidence>
<proteinExistence type="inferred from homology"/>
<comment type="similarity">
    <text evidence="3 8">Belongs to the DDOST 48 kDa subunit family.</text>
</comment>
<evidence type="ECO:0000313" key="12">
    <source>
        <dbReference type="Proteomes" id="UP001295684"/>
    </source>
</evidence>
<reference evidence="11" key="1">
    <citation type="submission" date="2023-07" db="EMBL/GenBank/DDBJ databases">
        <authorList>
            <consortium name="AG Swart"/>
            <person name="Singh M."/>
            <person name="Singh A."/>
            <person name="Seah K."/>
            <person name="Emmerich C."/>
        </authorList>
    </citation>
    <scope>NUCLEOTIDE SEQUENCE</scope>
    <source>
        <strain evidence="11">DP1</strain>
    </source>
</reference>
<keyword evidence="4 8" id="KW-0812">Transmembrane</keyword>
<dbReference type="EMBL" id="CAMPGE010006561">
    <property type="protein sequence ID" value="CAI2365420.1"/>
    <property type="molecule type" value="Genomic_DNA"/>
</dbReference>
<dbReference type="GO" id="GO:0018279">
    <property type="term" value="P:protein N-linked glycosylation via asparagine"/>
    <property type="evidence" value="ECO:0007669"/>
    <property type="project" value="UniProtKB-UniRule"/>
</dbReference>
<dbReference type="Proteomes" id="UP001295684">
    <property type="component" value="Unassembled WGS sequence"/>
</dbReference>
<evidence type="ECO:0000256" key="1">
    <source>
        <dbReference type="ARBA" id="ARBA00004479"/>
    </source>
</evidence>
<evidence type="ECO:0000313" key="11">
    <source>
        <dbReference type="EMBL" id="CAI2365420.1"/>
    </source>
</evidence>
<evidence type="ECO:0000256" key="3">
    <source>
        <dbReference type="ARBA" id="ARBA00008743"/>
    </source>
</evidence>
<evidence type="ECO:0000256" key="8">
    <source>
        <dbReference type="RuleBase" id="RU361142"/>
    </source>
</evidence>
<organism evidence="11 12">
    <name type="scientific">Euplotes crassus</name>
    <dbReference type="NCBI Taxonomy" id="5936"/>
    <lineage>
        <taxon>Eukaryota</taxon>
        <taxon>Sar</taxon>
        <taxon>Alveolata</taxon>
        <taxon>Ciliophora</taxon>
        <taxon>Intramacronucleata</taxon>
        <taxon>Spirotrichea</taxon>
        <taxon>Hypotrichia</taxon>
        <taxon>Euplotida</taxon>
        <taxon>Euplotidae</taxon>
        <taxon>Moneuplotes</taxon>
    </lineage>
</organism>
<dbReference type="InterPro" id="IPR055457">
    <property type="entry name" value="OST48_N"/>
</dbReference>
<dbReference type="PANTHER" id="PTHR10830">
    <property type="entry name" value="DOLICHYL-DIPHOSPHOOLIGOSACCHARIDE--PROTEIN GLYCOSYLTRANSFERASE 48 KDA SUBUNIT"/>
    <property type="match status" value="1"/>
</dbReference>
<evidence type="ECO:0000256" key="5">
    <source>
        <dbReference type="ARBA" id="ARBA00022824"/>
    </source>
</evidence>
<keyword evidence="12" id="KW-1185">Reference proteome</keyword>
<feature type="domain" description="OST48 N-terminal" evidence="9">
    <location>
        <begin position="95"/>
        <end position="302"/>
    </location>
</feature>
<comment type="subcellular location">
    <subcellularLocation>
        <location evidence="8">Endoplasmic reticulum membrane</location>
        <topology evidence="8">Single-pass type I membrane protein</topology>
    </subcellularLocation>
    <subcellularLocation>
        <location evidence="1">Membrane</location>
        <topology evidence="1">Single-pass type I membrane protein</topology>
    </subcellularLocation>
</comment>
<evidence type="ECO:0000259" key="10">
    <source>
        <dbReference type="Pfam" id="PF23358"/>
    </source>
</evidence>
<comment type="subunit">
    <text evidence="8">Component of the oligosaccharyltransferase (OST) complex.</text>
</comment>
<evidence type="ECO:0000256" key="2">
    <source>
        <dbReference type="ARBA" id="ARBA00004922"/>
    </source>
</evidence>
<dbReference type="PANTHER" id="PTHR10830:SF0">
    <property type="entry name" value="DOLICHYL-DIPHOSPHOOLIGOSACCHARIDE--PROTEIN GLYCOSYLTRANSFERASE 48 KDA SUBUNIT"/>
    <property type="match status" value="1"/>
</dbReference>
<dbReference type="Pfam" id="PF03345">
    <property type="entry name" value="OST48_N"/>
    <property type="match status" value="1"/>
</dbReference>
<feature type="transmembrane region" description="Helical" evidence="8">
    <location>
        <begin position="436"/>
        <end position="460"/>
    </location>
</feature>
<gene>
    <name evidence="11" type="ORF">ECRASSUSDP1_LOCUS6757</name>
</gene>
<dbReference type="AlphaFoldDB" id="A0AAD1UB06"/>
<evidence type="ECO:0000256" key="4">
    <source>
        <dbReference type="ARBA" id="ARBA00022692"/>
    </source>
</evidence>
<comment type="pathway">
    <text evidence="2 8">Protein modification; protein glycosylation.</text>
</comment>
<dbReference type="InterPro" id="IPR055459">
    <property type="entry name" value="OST48_MD"/>
</dbReference>
<protein>
    <recommendedName>
        <fullName evidence="8">Dolichyl-diphosphooligosaccharide--protein glycosyltransferase 48 kDa subunit</fullName>
        <shortName evidence="8">Oligosaccharyl transferase 48 kDa subunit</shortName>
    </recommendedName>
</protein>
<dbReference type="GO" id="GO:0008250">
    <property type="term" value="C:oligosaccharyltransferase complex"/>
    <property type="evidence" value="ECO:0007669"/>
    <property type="project" value="TreeGrafter"/>
</dbReference>
<keyword evidence="7 8" id="KW-0472">Membrane</keyword>
<sequence>MLLSSSVVGVVGRTIEGDFSRSRLLVVLQSAKQKEENSIIFAEMDKLFETTYKVFNGALDEKSKSKDDISLRFFDQPVTPGLEEGTFDDRVGRTNDDFHYDHLMIMASTASSFRNQGFTNDDVLQFFDSGRNLFIAGSTKAKGFARDMFKEFGAQLYPAKAEITGQAGQVKIQDLEDQGLTATKQINQAIKNTIVNVDSEVAFLGSGIKVDPDNSYSFPILSGNDGLKAKLPSKNVGGKEVKREFLGEDVVLVSGYQSRYNQRAVLSASIEICTDKFINATQVGEDVTTSPNYQFCLETLKWNFQAKSVLKLENFDHSLVDTSLVETGRQKIQEYKLRDEIQVSFDIYEKVDNEWVPFKADDVVLEFIMLNPFNIETMQNTEGAHYNVKFNVPDHNGVYKFKIDYLSPGYTRVYYDEITPVRVFNHDEFPTYDARAYPYFAAVYLLTIAFIIFSASYAFMSDKPLKKMKKD</sequence>
<comment type="caution">
    <text evidence="11">The sequence shown here is derived from an EMBL/GenBank/DDBJ whole genome shotgun (WGS) entry which is preliminary data.</text>
</comment>
<accession>A0AAD1UB06</accession>
<dbReference type="InterPro" id="IPR005013">
    <property type="entry name" value="DDOST_48_kDa_subunit"/>
</dbReference>
<name>A0AAD1UB06_EUPCR</name>